<gene>
    <name evidence="3 4 5" type="primary">LOC112459278</name>
</gene>
<evidence type="ECO:0000313" key="4">
    <source>
        <dbReference type="RefSeq" id="XP_024879086.1"/>
    </source>
</evidence>
<keyword evidence="2" id="KW-1185">Reference proteome</keyword>
<dbReference type="RefSeq" id="XP_024879085.1">
    <property type="nucleotide sequence ID" value="XM_025023317.1"/>
</dbReference>
<evidence type="ECO:0000256" key="1">
    <source>
        <dbReference type="SAM" id="Coils"/>
    </source>
</evidence>
<dbReference type="RefSeq" id="XP_024879087.1">
    <property type="nucleotide sequence ID" value="XM_025023319.1"/>
</dbReference>
<name>A0A6J1QEE6_9HYME</name>
<evidence type="ECO:0000313" key="5">
    <source>
        <dbReference type="RefSeq" id="XP_024879087.1"/>
    </source>
</evidence>
<dbReference type="Proteomes" id="UP000504618">
    <property type="component" value="Unplaced"/>
</dbReference>
<evidence type="ECO:0000313" key="2">
    <source>
        <dbReference type="Proteomes" id="UP000504618"/>
    </source>
</evidence>
<dbReference type="RefSeq" id="XP_024879086.1">
    <property type="nucleotide sequence ID" value="XM_025023318.1"/>
</dbReference>
<evidence type="ECO:0000313" key="3">
    <source>
        <dbReference type="RefSeq" id="XP_024879085.1"/>
    </source>
</evidence>
<accession>A0A6J1QEE6</accession>
<dbReference type="AlphaFoldDB" id="A0A6J1QEE6"/>
<sequence>MTGCSADYCTNSSSKGFQMCRFPREEKRRKVLCRLGSWSEFDIVFSDVHNNSEEIQETEGSIEELKEKTPFEETLEQRFNRLQKLYDKSEKSRIALKKSLIAANKRNKKLQLVYM</sequence>
<organism evidence="2 3">
    <name type="scientific">Temnothorax curvispinosus</name>
    <dbReference type="NCBI Taxonomy" id="300111"/>
    <lineage>
        <taxon>Eukaryota</taxon>
        <taxon>Metazoa</taxon>
        <taxon>Ecdysozoa</taxon>
        <taxon>Arthropoda</taxon>
        <taxon>Hexapoda</taxon>
        <taxon>Insecta</taxon>
        <taxon>Pterygota</taxon>
        <taxon>Neoptera</taxon>
        <taxon>Endopterygota</taxon>
        <taxon>Hymenoptera</taxon>
        <taxon>Apocrita</taxon>
        <taxon>Aculeata</taxon>
        <taxon>Formicoidea</taxon>
        <taxon>Formicidae</taxon>
        <taxon>Myrmicinae</taxon>
        <taxon>Temnothorax</taxon>
    </lineage>
</organism>
<dbReference type="OrthoDB" id="7312725at2759"/>
<keyword evidence="1" id="KW-0175">Coiled coil</keyword>
<feature type="coiled-coil region" evidence="1">
    <location>
        <begin position="48"/>
        <end position="92"/>
    </location>
</feature>
<protein>
    <submittedName>
        <fullName evidence="3 4">Uncharacterized protein LOC112459278</fullName>
    </submittedName>
</protein>
<reference evidence="3 4" key="1">
    <citation type="submission" date="2025-04" db="UniProtKB">
        <authorList>
            <consortium name="RefSeq"/>
        </authorList>
    </citation>
    <scope>IDENTIFICATION</scope>
    <source>
        <tissue evidence="3 4">Whole body</tissue>
    </source>
</reference>
<proteinExistence type="predicted"/>
<dbReference type="GeneID" id="112459278"/>